<reference evidence="9" key="1">
    <citation type="submission" date="2020-03" db="EMBL/GenBank/DDBJ databases">
        <title>Psychroflexus Maritimus sp. nov., isolate from marine sediment.</title>
        <authorList>
            <person name="Zhong Y.-L."/>
        </authorList>
    </citation>
    <scope>NUCLEOTIDE SEQUENCE</scope>
    <source>
        <strain evidence="9">C1</strain>
    </source>
</reference>
<feature type="transmembrane region" description="Helical" evidence="8">
    <location>
        <begin position="49"/>
        <end position="66"/>
    </location>
</feature>
<keyword evidence="10" id="KW-1185">Reference proteome</keyword>
<dbReference type="GO" id="GO:0005886">
    <property type="term" value="C:plasma membrane"/>
    <property type="evidence" value="ECO:0007669"/>
    <property type="project" value="TreeGrafter"/>
</dbReference>
<keyword evidence="2 8" id="KW-0812">Transmembrane</keyword>
<dbReference type="EMBL" id="JAANAS010000050">
    <property type="protein sequence ID" value="NGZ90104.1"/>
    <property type="molecule type" value="Genomic_DNA"/>
</dbReference>
<comment type="caution">
    <text evidence="9">The sequence shown here is derived from an EMBL/GenBank/DDBJ whole genome shotgun (WGS) entry which is preliminary data.</text>
</comment>
<feature type="transmembrane region" description="Helical" evidence="8">
    <location>
        <begin position="353"/>
        <end position="374"/>
    </location>
</feature>
<name>A0A967AKQ3_9FLAO</name>
<evidence type="ECO:0000256" key="7">
    <source>
        <dbReference type="ARBA" id="ARBA00033270"/>
    </source>
</evidence>
<dbReference type="GO" id="GO:0051301">
    <property type="term" value="P:cell division"/>
    <property type="evidence" value="ECO:0007669"/>
    <property type="project" value="InterPro"/>
</dbReference>
<feature type="transmembrane region" description="Helical" evidence="8">
    <location>
        <begin position="202"/>
        <end position="220"/>
    </location>
</feature>
<evidence type="ECO:0000256" key="4">
    <source>
        <dbReference type="ARBA" id="ARBA00022989"/>
    </source>
</evidence>
<evidence type="ECO:0000313" key="10">
    <source>
        <dbReference type="Proteomes" id="UP000643701"/>
    </source>
</evidence>
<keyword evidence="4 8" id="KW-1133">Transmembrane helix</keyword>
<dbReference type="PANTHER" id="PTHR30474:SF1">
    <property type="entry name" value="PEPTIDOGLYCAN GLYCOSYLTRANSFERASE MRDB"/>
    <property type="match status" value="1"/>
</dbReference>
<dbReference type="InterPro" id="IPR001182">
    <property type="entry name" value="FtsW/RodA"/>
</dbReference>
<dbReference type="GO" id="GO:0015648">
    <property type="term" value="F:lipid-linked peptidoglycan transporter activity"/>
    <property type="evidence" value="ECO:0007669"/>
    <property type="project" value="TreeGrafter"/>
</dbReference>
<dbReference type="Pfam" id="PF01098">
    <property type="entry name" value="FTSW_RODA_SPOVE"/>
    <property type="match status" value="1"/>
</dbReference>
<dbReference type="GO" id="GO:0008360">
    <property type="term" value="P:regulation of cell shape"/>
    <property type="evidence" value="ECO:0007669"/>
    <property type="project" value="UniProtKB-KW"/>
</dbReference>
<evidence type="ECO:0000256" key="5">
    <source>
        <dbReference type="ARBA" id="ARBA00023136"/>
    </source>
</evidence>
<dbReference type="PROSITE" id="PS00428">
    <property type="entry name" value="FTSW_RODA_SPOVE"/>
    <property type="match status" value="1"/>
</dbReference>
<keyword evidence="5 8" id="KW-0472">Membrane</keyword>
<evidence type="ECO:0000256" key="6">
    <source>
        <dbReference type="ARBA" id="ARBA00032370"/>
    </source>
</evidence>
<evidence type="ECO:0000256" key="1">
    <source>
        <dbReference type="ARBA" id="ARBA00004141"/>
    </source>
</evidence>
<dbReference type="GO" id="GO:0032153">
    <property type="term" value="C:cell division site"/>
    <property type="evidence" value="ECO:0007669"/>
    <property type="project" value="TreeGrafter"/>
</dbReference>
<sequence length="414" mass="46667">MPKTFLKLDWFTIILFVLLVGFGWINIYSTSVTNLEASWLDFNEIHGKQLLWIALSVILIVLVLALEVKFYQQFSSLIYLGALLSLVGLLFFGKTVAGQTAWYSFGSFSIQPAEFVKAAVALAMAKYLTGINIHLKNLKHQVQALFIIAIPMLLILLQPDAGSALIYVAFIIPMYREGLPDLYLVLGIFAALIFVLTLKFGLYYISFVIILIAFLVYFFNRNKKPKLFNYVLLTLLCVGFSVSVGFIYKQLQPHQKDRFDLILGKIDDISGKGYNTYQGKVAIGSGGWSGRGWLNGTHTQGNFVPEQHTDYIFVTVGEEWGFVGSSLVVLLFVFLMIRLVYLAERQKSAFSRIYGYSVVGIIFFHFFVNIAMVLGLFPTVGIPLPFFSYGGSSLWGFTILIFIFLKMDAKRMDV</sequence>
<feature type="transmembrane region" description="Helical" evidence="8">
    <location>
        <begin position="179"/>
        <end position="196"/>
    </location>
</feature>
<keyword evidence="3" id="KW-0133">Cell shape</keyword>
<gene>
    <name evidence="9" type="ORF">G7034_07555</name>
</gene>
<proteinExistence type="predicted"/>
<comment type="subcellular location">
    <subcellularLocation>
        <location evidence="1">Membrane</location>
        <topology evidence="1">Multi-pass membrane protein</topology>
    </subcellularLocation>
</comment>
<accession>A0A967AKQ3</accession>
<evidence type="ECO:0000256" key="8">
    <source>
        <dbReference type="SAM" id="Phobius"/>
    </source>
</evidence>
<feature type="transmembrane region" description="Helical" evidence="8">
    <location>
        <begin position="78"/>
        <end position="97"/>
    </location>
</feature>
<dbReference type="RefSeq" id="WP_166400349.1">
    <property type="nucleotide sequence ID" value="NZ_JAANAS010000050.1"/>
</dbReference>
<feature type="transmembrane region" description="Helical" evidence="8">
    <location>
        <begin position="227"/>
        <end position="248"/>
    </location>
</feature>
<evidence type="ECO:0000256" key="2">
    <source>
        <dbReference type="ARBA" id="ARBA00022692"/>
    </source>
</evidence>
<feature type="transmembrane region" description="Helical" evidence="8">
    <location>
        <begin position="144"/>
        <end position="172"/>
    </location>
</feature>
<evidence type="ECO:0000256" key="3">
    <source>
        <dbReference type="ARBA" id="ARBA00022960"/>
    </source>
</evidence>
<organism evidence="9 10">
    <name type="scientific">Psychroflexus maritimus</name>
    <dbReference type="NCBI Taxonomy" id="2714865"/>
    <lineage>
        <taxon>Bacteria</taxon>
        <taxon>Pseudomonadati</taxon>
        <taxon>Bacteroidota</taxon>
        <taxon>Flavobacteriia</taxon>
        <taxon>Flavobacteriales</taxon>
        <taxon>Flavobacteriaceae</taxon>
        <taxon>Psychroflexus</taxon>
    </lineage>
</organism>
<dbReference type="Proteomes" id="UP000643701">
    <property type="component" value="Unassembled WGS sequence"/>
</dbReference>
<feature type="transmembrane region" description="Helical" evidence="8">
    <location>
        <begin position="320"/>
        <end position="341"/>
    </location>
</feature>
<dbReference type="PANTHER" id="PTHR30474">
    <property type="entry name" value="CELL CYCLE PROTEIN"/>
    <property type="match status" value="1"/>
</dbReference>
<dbReference type="AlphaFoldDB" id="A0A967AKQ3"/>
<evidence type="ECO:0000313" key="9">
    <source>
        <dbReference type="EMBL" id="NGZ90104.1"/>
    </source>
</evidence>
<dbReference type="NCBIfam" id="NF037961">
    <property type="entry name" value="RodA_shape"/>
    <property type="match status" value="1"/>
</dbReference>
<feature type="transmembrane region" description="Helical" evidence="8">
    <location>
        <begin position="386"/>
        <end position="405"/>
    </location>
</feature>
<dbReference type="InterPro" id="IPR018365">
    <property type="entry name" value="Cell_cycle_FtsW-rel_CS"/>
</dbReference>
<protein>
    <recommendedName>
        <fullName evidence="7">Cell wall polymerase</fullName>
    </recommendedName>
    <alternativeName>
        <fullName evidence="6">Peptidoglycan polymerase</fullName>
    </alternativeName>
</protein>
<feature type="transmembrane region" description="Helical" evidence="8">
    <location>
        <begin position="12"/>
        <end position="29"/>
    </location>
</feature>